<reference evidence="4 5" key="1">
    <citation type="submission" date="2016-12" db="EMBL/GenBank/DDBJ databases">
        <title>Diversity of luminous bacteria.</title>
        <authorList>
            <person name="Yoshizawa S."/>
            <person name="Kogure K."/>
        </authorList>
    </citation>
    <scope>NUCLEOTIDE SEQUENCE [LARGE SCALE GENOMIC DNA]</scope>
    <source>
        <strain evidence="4 5">SA4-48</strain>
    </source>
</reference>
<evidence type="ECO:0000256" key="1">
    <source>
        <dbReference type="ARBA" id="ARBA00022723"/>
    </source>
</evidence>
<proteinExistence type="predicted"/>
<keyword evidence="1" id="KW-0479">Metal-binding</keyword>
<organism evidence="4 5">
    <name type="scientific">Psychrosphaera saromensis</name>
    <dbReference type="NCBI Taxonomy" id="716813"/>
    <lineage>
        <taxon>Bacteria</taxon>
        <taxon>Pseudomonadati</taxon>
        <taxon>Pseudomonadota</taxon>
        <taxon>Gammaproteobacteria</taxon>
        <taxon>Alteromonadales</taxon>
        <taxon>Pseudoalteromonadaceae</taxon>
        <taxon>Psychrosphaera</taxon>
    </lineage>
</organism>
<evidence type="ECO:0000313" key="4">
    <source>
        <dbReference type="EMBL" id="PQJ54866.1"/>
    </source>
</evidence>
<dbReference type="InterPro" id="IPR000907">
    <property type="entry name" value="LipOase"/>
</dbReference>
<evidence type="ECO:0000259" key="3">
    <source>
        <dbReference type="PROSITE" id="PS51393"/>
    </source>
</evidence>
<dbReference type="AlphaFoldDB" id="A0A2S7UXY9"/>
<dbReference type="Pfam" id="PF00305">
    <property type="entry name" value="Lipoxygenase"/>
    <property type="match status" value="1"/>
</dbReference>
<dbReference type="RefSeq" id="WP_181135932.1">
    <property type="nucleotide sequence ID" value="NZ_BMYG01000001.1"/>
</dbReference>
<dbReference type="EMBL" id="MSCH01000003">
    <property type="protein sequence ID" value="PQJ54866.1"/>
    <property type="molecule type" value="Genomic_DNA"/>
</dbReference>
<dbReference type="PRINTS" id="PR00087">
    <property type="entry name" value="LIPOXYGENASE"/>
</dbReference>
<dbReference type="GO" id="GO:0034440">
    <property type="term" value="P:lipid oxidation"/>
    <property type="evidence" value="ECO:0007669"/>
    <property type="project" value="InterPro"/>
</dbReference>
<evidence type="ECO:0000313" key="5">
    <source>
        <dbReference type="Proteomes" id="UP000239007"/>
    </source>
</evidence>
<name>A0A2S7UXY9_9GAMM</name>
<accession>A0A2S7UXY9</accession>
<feature type="domain" description="Lipoxygenase" evidence="3">
    <location>
        <begin position="80"/>
        <end position="709"/>
    </location>
</feature>
<dbReference type="Gene3D" id="3.10.450.60">
    <property type="match status" value="1"/>
</dbReference>
<keyword evidence="5" id="KW-1185">Reference proteome</keyword>
<keyword evidence="2" id="KW-0560">Oxidoreductase</keyword>
<dbReference type="InterPro" id="IPR013819">
    <property type="entry name" value="LipOase_C"/>
</dbReference>
<dbReference type="InterPro" id="IPR036226">
    <property type="entry name" value="LipOase_C_sf"/>
</dbReference>
<evidence type="ECO:0000256" key="2">
    <source>
        <dbReference type="ARBA" id="ARBA00023002"/>
    </source>
</evidence>
<dbReference type="GO" id="GO:0016702">
    <property type="term" value="F:oxidoreductase activity, acting on single donors with incorporation of molecular oxygen, incorporation of two atoms of oxygen"/>
    <property type="evidence" value="ECO:0007669"/>
    <property type="project" value="InterPro"/>
</dbReference>
<dbReference type="SUPFAM" id="SSF48484">
    <property type="entry name" value="Lipoxigenase"/>
    <property type="match status" value="1"/>
</dbReference>
<comment type="caution">
    <text evidence="4">The sequence shown here is derived from an EMBL/GenBank/DDBJ whole genome shotgun (WGS) entry which is preliminary data.</text>
</comment>
<dbReference type="Proteomes" id="UP000239007">
    <property type="component" value="Unassembled WGS sequence"/>
</dbReference>
<dbReference type="PROSITE" id="PS51393">
    <property type="entry name" value="LIPOXYGENASE_3"/>
    <property type="match status" value="1"/>
</dbReference>
<gene>
    <name evidence="4" type="ORF">BTO11_15200</name>
</gene>
<dbReference type="Gene3D" id="1.20.245.10">
    <property type="entry name" value="Lipoxygenase-1, Domain 5"/>
    <property type="match status" value="1"/>
</dbReference>
<protein>
    <recommendedName>
        <fullName evidence="3">Lipoxygenase domain-containing protein</fullName>
    </recommendedName>
</protein>
<dbReference type="PANTHER" id="PTHR11771">
    <property type="entry name" value="LIPOXYGENASE"/>
    <property type="match status" value="1"/>
</dbReference>
<sequence length="709" mass="80353">MSTKSTIPSLPQHDDAEQRTKREFQLSMAHTTYNYMTSYMEGVPISADLPEQEKFSTAYAIKLLPVFKNMVENLIVVTERLFRKQITDDISTKRMDELKQAIDELSDGIDIRHIGEDIKAIKSIFSVLGDLPEAFKSLSHLPQDLEKALNGLKDLAEDAIEKGPTEILKNTLFNVLSTESGRDYLQAQSIQDYEDLFETLSLPEMLTIPQQDWMVGDEKPCMQDWFFGYLQIAGFNTTNLRGVQLTKPAGTEIVELSSLLAKMPVTDAILQQETGIANVTLQQAAEQKRLFVVDYAMLDGTETTPVHGEERYLSAPIALFYLNNDSPAGYPPAEDHGVMQPVAIQLQQKFDEVTAPIFTPTDSANADDQHHYKWRIAKYFVNVSCAIQHESVAHLGDCHLTLDPMVVATNRKLSDNHPLMILLKPHFRFTININNSALHSLIIPGGVVATNVGPKIEDTWELVRQAHLAWQFDDNNPDCIFDIRGVADIPNFPFRDDTKLLWQTVNKWVESYISLYYPSQDDMLQDNELQAWVNELVSPNYAKVTGMRGLKATGNPKQPYVIDDKDYLVKIIAQIIYIAGPQHASVNYAQYPLMSYMPSVAGTIYQPAPGKNTALASEQDCLAWYPPLDVSMYTFLFEYLLSGVQYDTFGHYSEDPKIPYFKDRRLTFALSKFQEELAEIEVTITRRNRSRPMEYPFQLPSQIPNSISI</sequence>
<dbReference type="GO" id="GO:0046872">
    <property type="term" value="F:metal ion binding"/>
    <property type="evidence" value="ECO:0007669"/>
    <property type="project" value="UniProtKB-KW"/>
</dbReference>